<dbReference type="AlphaFoldDB" id="A0A8S0UL92"/>
<protein>
    <submittedName>
        <fullName evidence="1">Uncharacterized protein</fullName>
    </submittedName>
</protein>
<dbReference type="Gramene" id="OE9A081126T1">
    <property type="protein sequence ID" value="OE9A081126C1"/>
    <property type="gene ID" value="OE9A081126"/>
</dbReference>
<proteinExistence type="predicted"/>
<feature type="non-terminal residue" evidence="1">
    <location>
        <position position="316"/>
    </location>
</feature>
<dbReference type="EMBL" id="CACTIH010008133">
    <property type="protein sequence ID" value="CAA3019280.1"/>
    <property type="molecule type" value="Genomic_DNA"/>
</dbReference>
<reference evidence="1 2" key="1">
    <citation type="submission" date="2019-12" db="EMBL/GenBank/DDBJ databases">
        <authorList>
            <person name="Alioto T."/>
            <person name="Alioto T."/>
            <person name="Gomez Garrido J."/>
        </authorList>
    </citation>
    <scope>NUCLEOTIDE SEQUENCE [LARGE SCALE GENOMIC DNA]</scope>
</reference>
<evidence type="ECO:0000313" key="1">
    <source>
        <dbReference type="EMBL" id="CAA3019280.1"/>
    </source>
</evidence>
<dbReference type="Proteomes" id="UP000594638">
    <property type="component" value="Unassembled WGS sequence"/>
</dbReference>
<sequence length="316" mass="35367">TITINSYIMGHGPAEGWVAYRAKERFLPRKKEGVRYVYEVSLTRPLPEAPIVSPTIDCRTCLAQFKDLKAMLPPHTSCETLQSNLRLGWMRALIRQEQAGDINIPMGNNITQAATRAPEDAPLVLKLCLTYANSACTGCANETLLGTDKLRKRIGSFRAWLHKRTDITGYELPCKDPAHLEALNRTLASNDKLRRELTTSLSTAVAGYKVAWSIAEGLLSPLMTSNCAFFIVYDGKHKNLQKLSLKNDFPQIYKVLEDCRAKCSTLCTTEQFSADQLKKVVKDKLGRWLTTADKRLRRGGENLPELPWTPPADDNA</sequence>
<keyword evidence="2" id="KW-1185">Reference proteome</keyword>
<organism evidence="1 2">
    <name type="scientific">Olea europaea subsp. europaea</name>
    <dbReference type="NCBI Taxonomy" id="158383"/>
    <lineage>
        <taxon>Eukaryota</taxon>
        <taxon>Viridiplantae</taxon>
        <taxon>Streptophyta</taxon>
        <taxon>Embryophyta</taxon>
        <taxon>Tracheophyta</taxon>
        <taxon>Spermatophyta</taxon>
        <taxon>Magnoliopsida</taxon>
        <taxon>eudicotyledons</taxon>
        <taxon>Gunneridae</taxon>
        <taxon>Pentapetalae</taxon>
        <taxon>asterids</taxon>
        <taxon>lamiids</taxon>
        <taxon>Lamiales</taxon>
        <taxon>Oleaceae</taxon>
        <taxon>Oleeae</taxon>
        <taxon>Olea</taxon>
    </lineage>
</organism>
<gene>
    <name evidence="1" type="ORF">OLEA9_A081126</name>
</gene>
<comment type="caution">
    <text evidence="1">The sequence shown here is derived from an EMBL/GenBank/DDBJ whole genome shotgun (WGS) entry which is preliminary data.</text>
</comment>
<evidence type="ECO:0000313" key="2">
    <source>
        <dbReference type="Proteomes" id="UP000594638"/>
    </source>
</evidence>
<name>A0A8S0UL92_OLEEU</name>
<accession>A0A8S0UL92</accession>